<name>A0A1C3WTB2_9BRAD</name>
<feature type="transmembrane region" description="Helical" evidence="1">
    <location>
        <begin position="344"/>
        <end position="370"/>
    </location>
</feature>
<evidence type="ECO:0000313" key="3">
    <source>
        <dbReference type="Proteomes" id="UP000183174"/>
    </source>
</evidence>
<keyword evidence="1" id="KW-1133">Transmembrane helix</keyword>
<evidence type="ECO:0000256" key="1">
    <source>
        <dbReference type="SAM" id="Phobius"/>
    </source>
</evidence>
<proteinExistence type="predicted"/>
<feature type="transmembrane region" description="Helical" evidence="1">
    <location>
        <begin position="64"/>
        <end position="82"/>
    </location>
</feature>
<feature type="transmembrane region" description="Helical" evidence="1">
    <location>
        <begin position="94"/>
        <end position="116"/>
    </location>
</feature>
<reference evidence="2 3" key="1">
    <citation type="submission" date="2016-08" db="EMBL/GenBank/DDBJ databases">
        <authorList>
            <person name="Seilhamer J.J."/>
        </authorList>
    </citation>
    <scope>NUCLEOTIDE SEQUENCE [LARGE SCALE GENOMIC DNA]</scope>
    <source>
        <strain evidence="2 3">CCBAU 10071</strain>
    </source>
</reference>
<keyword evidence="1" id="KW-0812">Transmembrane</keyword>
<organism evidence="2 3">
    <name type="scientific">Bradyrhizobium yuanmingense</name>
    <dbReference type="NCBI Taxonomy" id="108015"/>
    <lineage>
        <taxon>Bacteria</taxon>
        <taxon>Pseudomonadati</taxon>
        <taxon>Pseudomonadota</taxon>
        <taxon>Alphaproteobacteria</taxon>
        <taxon>Hyphomicrobiales</taxon>
        <taxon>Nitrobacteraceae</taxon>
        <taxon>Bradyrhizobium</taxon>
    </lineage>
</organism>
<feature type="transmembrane region" description="Helical" evidence="1">
    <location>
        <begin position="6"/>
        <end position="29"/>
    </location>
</feature>
<sequence>MFCSQIAVNIGEFPVSVDFIGYLLFAAYLPLSGFATISTKTFLLLLIAAILACFRMLSPNSLTSWSSLSLLFVLYAPFCLRLQSRSGIEEVGKVIQAKFILVVCIIAVIADVQLVLVNLFRGTTYFSNIALVLPEEIRGAGNYAFVREGGGIIKANGFFLRESSTLSVMTAIALMLEFFSRRRRLVLCILIAGLLASVSGSGLLIVLFGFLLPTSVRQLPLFVLGLLFVFLVLIYGSEIPVLNLWLDRTSEFETPGSSGYARFVAPFQMLERNLGDGASTWLGAGAGTYLRTVAVLQLKYEINDPTWAKLIYEYGISGFFFFSIIFILRLYSSALRREVCAALFYAWMSAGSLLKPDFVFMTWILTLVSLPQNDRKTSVKRQIPVPDPSRAPYTAS</sequence>
<dbReference type="EMBL" id="FMAE01000007">
    <property type="protein sequence ID" value="SCB43208.1"/>
    <property type="molecule type" value="Genomic_DNA"/>
</dbReference>
<dbReference type="AlphaFoldDB" id="A0A1C3WTB2"/>
<accession>A0A1C3WTB2</accession>
<feature type="transmembrane region" description="Helical" evidence="1">
    <location>
        <begin position="218"/>
        <end position="236"/>
    </location>
</feature>
<feature type="transmembrane region" description="Helical" evidence="1">
    <location>
        <begin position="186"/>
        <end position="212"/>
    </location>
</feature>
<feature type="transmembrane region" description="Helical" evidence="1">
    <location>
        <begin position="311"/>
        <end position="332"/>
    </location>
</feature>
<keyword evidence="1" id="KW-0472">Membrane</keyword>
<gene>
    <name evidence="2" type="ORF">GA0061099_1007225</name>
</gene>
<protein>
    <submittedName>
        <fullName evidence="2">Uncharacterized protein</fullName>
    </submittedName>
</protein>
<dbReference type="Proteomes" id="UP000183174">
    <property type="component" value="Unassembled WGS sequence"/>
</dbReference>
<feature type="transmembrane region" description="Helical" evidence="1">
    <location>
        <begin position="41"/>
        <end position="58"/>
    </location>
</feature>
<evidence type="ECO:0000313" key="2">
    <source>
        <dbReference type="EMBL" id="SCB43208.1"/>
    </source>
</evidence>